<sequence>MSTQSPSASPEVSDEDLLAGASRLESCWYTGPRLWHGTSGESVTGARTAAHLETAIGLLEREGWEPGQFGLREVLAGPQDLTDVSLKVLELVICARTGAGSAEPRLWDRVPGRTVTEVRALLLAGAAYARRYGPA</sequence>
<proteinExistence type="predicted"/>
<dbReference type="EMBL" id="RCIY01000087">
    <property type="protein sequence ID" value="TGG78447.1"/>
    <property type="molecule type" value="Genomic_DNA"/>
</dbReference>
<accession>A0A8H1L577</accession>
<comment type="caution">
    <text evidence="1">The sequence shown here is derived from an EMBL/GenBank/DDBJ whole genome shotgun (WGS) entry which is preliminary data.</text>
</comment>
<protein>
    <submittedName>
        <fullName evidence="1">Uncharacterized protein</fullName>
    </submittedName>
</protein>
<gene>
    <name evidence="1" type="ORF">D8771_24905</name>
</gene>
<dbReference type="Proteomes" id="UP000298111">
    <property type="component" value="Unassembled WGS sequence"/>
</dbReference>
<dbReference type="RefSeq" id="WP_135567454.1">
    <property type="nucleotide sequence ID" value="NZ_CP103061.1"/>
</dbReference>
<name>A0A8H1L577_9ACTN</name>
<dbReference type="GeneID" id="75186093"/>
<evidence type="ECO:0000313" key="1">
    <source>
        <dbReference type="EMBL" id="TGG78447.1"/>
    </source>
</evidence>
<reference evidence="1 2" key="1">
    <citation type="submission" date="2018-10" db="EMBL/GenBank/DDBJ databases">
        <title>Isolation of pseudouridimycin from Streptomyces albus DSM 40763.</title>
        <authorList>
            <person name="Rosenqvist P."/>
            <person name="Metsae-Ketelae M."/>
            <person name="Virta P."/>
        </authorList>
    </citation>
    <scope>NUCLEOTIDE SEQUENCE [LARGE SCALE GENOMIC DNA]</scope>
    <source>
        <strain evidence="1 2">DSM 40763</strain>
    </source>
</reference>
<dbReference type="AlphaFoldDB" id="A0A8H1L577"/>
<evidence type="ECO:0000313" key="2">
    <source>
        <dbReference type="Proteomes" id="UP000298111"/>
    </source>
</evidence>
<organism evidence="1 2">
    <name type="scientific">Streptomyces albus</name>
    <dbReference type="NCBI Taxonomy" id="1888"/>
    <lineage>
        <taxon>Bacteria</taxon>
        <taxon>Bacillati</taxon>
        <taxon>Actinomycetota</taxon>
        <taxon>Actinomycetes</taxon>
        <taxon>Kitasatosporales</taxon>
        <taxon>Streptomycetaceae</taxon>
        <taxon>Streptomyces</taxon>
    </lineage>
</organism>